<feature type="region of interest" description="Disordered" evidence="2">
    <location>
        <begin position="103"/>
        <end position="160"/>
    </location>
</feature>
<feature type="compositionally biased region" description="Basic and acidic residues" evidence="2">
    <location>
        <begin position="1"/>
        <end position="20"/>
    </location>
</feature>
<dbReference type="AlphaFoldDB" id="A0A388LI90"/>
<evidence type="ECO:0000256" key="2">
    <source>
        <dbReference type="SAM" id="MobiDB-lite"/>
    </source>
</evidence>
<feature type="domain" description="CCHC-type" evidence="3">
    <location>
        <begin position="26"/>
        <end position="40"/>
    </location>
</feature>
<dbReference type="Pfam" id="PF00098">
    <property type="entry name" value="zf-CCHC"/>
    <property type="match status" value="1"/>
</dbReference>
<feature type="compositionally biased region" description="Low complexity" evidence="2">
    <location>
        <begin position="48"/>
        <end position="60"/>
    </location>
</feature>
<dbReference type="InterPro" id="IPR001878">
    <property type="entry name" value="Znf_CCHC"/>
</dbReference>
<sequence length="391" mass="45289">MSNSDRWEENRGSNDGDRRQYRAPTCFNCHEPGHYANQCPHCDRRYYSSRPSTSTSSVRPRSPRRYEARRAHSPTRKDFELREKLVELTHGVAIMREHIDAEKAKKEAKARRKLEREREKEEERRRMEEEEARRAEEEARREAKLQKKQEKAKKEATARAEMKNEVTLHAAMMMSEIKDDWIRQWKTSMMPATVVGNKDEKGKKRVEYGSDAGSSSRCIVHHRERKREEDVPLEGSPPMELPPKRTPRKGGIKITEPCERVTRSKARRKGVRTPIPAKRKTPVKTPITKTLKSAKTKAPPNGRITPANKALLRLRYRDTIMRELKDCDADELQRICKEEGLHYDGKIDAILDIVEYRSRVRFAGEEREVEVIPVSDSTDAGPENVPEGTQG</sequence>
<feature type="region of interest" description="Disordered" evidence="2">
    <location>
        <begin position="1"/>
        <end position="24"/>
    </location>
</feature>
<protein>
    <recommendedName>
        <fullName evidence="3">CCHC-type domain-containing protein</fullName>
    </recommendedName>
</protein>
<comment type="caution">
    <text evidence="4">The sequence shown here is derived from an EMBL/GenBank/DDBJ whole genome shotgun (WGS) entry which is preliminary data.</text>
</comment>
<reference evidence="4 5" key="1">
    <citation type="journal article" date="2018" name="Cell">
        <title>The Chara Genome: Secondary Complexity and Implications for Plant Terrestrialization.</title>
        <authorList>
            <person name="Nishiyama T."/>
            <person name="Sakayama H."/>
            <person name="Vries J.D."/>
            <person name="Buschmann H."/>
            <person name="Saint-Marcoux D."/>
            <person name="Ullrich K.K."/>
            <person name="Haas F.B."/>
            <person name="Vanderstraeten L."/>
            <person name="Becker D."/>
            <person name="Lang D."/>
            <person name="Vosolsobe S."/>
            <person name="Rombauts S."/>
            <person name="Wilhelmsson P.K.I."/>
            <person name="Janitza P."/>
            <person name="Kern R."/>
            <person name="Heyl A."/>
            <person name="Rumpler F."/>
            <person name="Villalobos L.I.A.C."/>
            <person name="Clay J.M."/>
            <person name="Skokan R."/>
            <person name="Toyoda A."/>
            <person name="Suzuki Y."/>
            <person name="Kagoshima H."/>
            <person name="Schijlen E."/>
            <person name="Tajeshwar N."/>
            <person name="Catarino B."/>
            <person name="Hetherington A.J."/>
            <person name="Saltykova A."/>
            <person name="Bonnot C."/>
            <person name="Breuninger H."/>
            <person name="Symeonidi A."/>
            <person name="Radhakrishnan G.V."/>
            <person name="Van Nieuwerburgh F."/>
            <person name="Deforce D."/>
            <person name="Chang C."/>
            <person name="Karol K.G."/>
            <person name="Hedrich R."/>
            <person name="Ulvskov P."/>
            <person name="Glockner G."/>
            <person name="Delwiche C.F."/>
            <person name="Petrasek J."/>
            <person name="Van de Peer Y."/>
            <person name="Friml J."/>
            <person name="Beilby M."/>
            <person name="Dolan L."/>
            <person name="Kohara Y."/>
            <person name="Sugano S."/>
            <person name="Fujiyama A."/>
            <person name="Delaux P.-M."/>
            <person name="Quint M."/>
            <person name="TheiBen G."/>
            <person name="Hagemann M."/>
            <person name="Harholt J."/>
            <person name="Dunand C."/>
            <person name="Zachgo S."/>
            <person name="Langdale J."/>
            <person name="Maumus F."/>
            <person name="Straeten D.V.D."/>
            <person name="Gould S.B."/>
            <person name="Rensing S.A."/>
        </authorList>
    </citation>
    <scope>NUCLEOTIDE SEQUENCE [LARGE SCALE GENOMIC DNA]</scope>
    <source>
        <strain evidence="4 5">S276</strain>
    </source>
</reference>
<dbReference type="EMBL" id="BFEA01000392">
    <property type="protein sequence ID" value="GBG81953.1"/>
    <property type="molecule type" value="Genomic_DNA"/>
</dbReference>
<dbReference type="Proteomes" id="UP000265515">
    <property type="component" value="Unassembled WGS sequence"/>
</dbReference>
<accession>A0A388LI90</accession>
<gene>
    <name evidence="4" type="ORF">CBR_g34136</name>
</gene>
<dbReference type="InterPro" id="IPR036875">
    <property type="entry name" value="Znf_CCHC_sf"/>
</dbReference>
<evidence type="ECO:0000313" key="5">
    <source>
        <dbReference type="Proteomes" id="UP000265515"/>
    </source>
</evidence>
<evidence type="ECO:0000256" key="1">
    <source>
        <dbReference type="PROSITE-ProRule" id="PRU00047"/>
    </source>
</evidence>
<dbReference type="SUPFAM" id="SSF57756">
    <property type="entry name" value="Retrovirus zinc finger-like domains"/>
    <property type="match status" value="1"/>
</dbReference>
<dbReference type="GO" id="GO:0008270">
    <property type="term" value="F:zinc ion binding"/>
    <property type="evidence" value="ECO:0007669"/>
    <property type="project" value="UniProtKB-KW"/>
</dbReference>
<evidence type="ECO:0000259" key="3">
    <source>
        <dbReference type="PROSITE" id="PS50158"/>
    </source>
</evidence>
<keyword evidence="1" id="KW-0479">Metal-binding</keyword>
<feature type="region of interest" description="Disordered" evidence="2">
    <location>
        <begin position="372"/>
        <end position="391"/>
    </location>
</feature>
<evidence type="ECO:0000313" key="4">
    <source>
        <dbReference type="EMBL" id="GBG81953.1"/>
    </source>
</evidence>
<dbReference type="Gene3D" id="4.10.60.10">
    <property type="entry name" value="Zinc finger, CCHC-type"/>
    <property type="match status" value="1"/>
</dbReference>
<dbReference type="Gramene" id="GBG81953">
    <property type="protein sequence ID" value="GBG81953"/>
    <property type="gene ID" value="CBR_g34136"/>
</dbReference>
<dbReference type="GO" id="GO:0003676">
    <property type="term" value="F:nucleic acid binding"/>
    <property type="evidence" value="ECO:0007669"/>
    <property type="project" value="InterPro"/>
</dbReference>
<keyword evidence="1" id="KW-0863">Zinc-finger</keyword>
<dbReference type="SMART" id="SM00343">
    <property type="entry name" value="ZnF_C2HC"/>
    <property type="match status" value="1"/>
</dbReference>
<name>A0A388LI90_CHABU</name>
<organism evidence="4 5">
    <name type="scientific">Chara braunii</name>
    <name type="common">Braun's stonewort</name>
    <dbReference type="NCBI Taxonomy" id="69332"/>
    <lineage>
        <taxon>Eukaryota</taxon>
        <taxon>Viridiplantae</taxon>
        <taxon>Streptophyta</taxon>
        <taxon>Charophyceae</taxon>
        <taxon>Charales</taxon>
        <taxon>Characeae</taxon>
        <taxon>Chara</taxon>
    </lineage>
</organism>
<dbReference type="PROSITE" id="PS50158">
    <property type="entry name" value="ZF_CCHC"/>
    <property type="match status" value="1"/>
</dbReference>
<feature type="region of interest" description="Disordered" evidence="2">
    <location>
        <begin position="223"/>
        <end position="251"/>
    </location>
</feature>
<feature type="region of interest" description="Disordered" evidence="2">
    <location>
        <begin position="47"/>
        <end position="76"/>
    </location>
</feature>
<keyword evidence="5" id="KW-1185">Reference proteome</keyword>
<proteinExistence type="predicted"/>
<keyword evidence="1" id="KW-0862">Zinc</keyword>
<feature type="compositionally biased region" description="Basic and acidic residues" evidence="2">
    <location>
        <begin position="64"/>
        <end position="76"/>
    </location>
</feature>
<feature type="compositionally biased region" description="Basic and acidic residues" evidence="2">
    <location>
        <begin position="114"/>
        <end position="160"/>
    </location>
</feature>